<dbReference type="AlphaFoldDB" id="A0A3R9FHZ0"/>
<keyword evidence="2" id="KW-0732">Signal</keyword>
<comment type="caution">
    <text evidence="3">The sequence shown here is derived from an EMBL/GenBank/DDBJ whole genome shotgun (WGS) entry which is preliminary data.</text>
</comment>
<feature type="chain" id="PRO_5018538567" evidence="2">
    <location>
        <begin position="24"/>
        <end position="182"/>
    </location>
</feature>
<dbReference type="RefSeq" id="WP_125478916.1">
    <property type="nucleotide sequence ID" value="NZ_RSFW01000007.1"/>
</dbReference>
<sequence>MKKSLVGLLSCTLVLLTACTQSAGSEIELKEENRRLTEEVNELKKSVGELNGKIDQFEQEKEKFVYFSNLSRDFVYAHKTGDREALRQLLSDNLVLEERDGKLYVEVEGVEWLLFDYTEKGSLDDWVLQGFEFNSETNTYSVFIREFYSDANGEPVSPPTFLNLVFEHQNDVWKIVSLGFDV</sequence>
<evidence type="ECO:0000256" key="2">
    <source>
        <dbReference type="SAM" id="SignalP"/>
    </source>
</evidence>
<reference evidence="4" key="1">
    <citation type="submission" date="2018-12" db="EMBL/GenBank/DDBJ databases">
        <title>Bacillus chawlae sp. nov., Bacillus glennii sp. nov., and Bacillus saganii sp. nov. Isolated from the Vehicle Assembly Building at Kennedy Space Center where the Viking Spacecraft were Assembled.</title>
        <authorList>
            <person name="Seuylemezian A."/>
            <person name="Vaishampayan P."/>
        </authorList>
    </citation>
    <scope>NUCLEOTIDE SEQUENCE [LARGE SCALE GENOMIC DNA]</scope>
    <source>
        <strain evidence="4">DSM 13966</strain>
    </source>
</reference>
<gene>
    <name evidence="3" type="ORF">EJA10_04990</name>
</gene>
<dbReference type="PROSITE" id="PS51257">
    <property type="entry name" value="PROKAR_LIPOPROTEIN"/>
    <property type="match status" value="1"/>
</dbReference>
<accession>A0A3R9FHZ0</accession>
<evidence type="ECO:0000256" key="1">
    <source>
        <dbReference type="SAM" id="Coils"/>
    </source>
</evidence>
<dbReference type="SUPFAM" id="SSF54427">
    <property type="entry name" value="NTF2-like"/>
    <property type="match status" value="1"/>
</dbReference>
<keyword evidence="1" id="KW-0175">Coiled coil</keyword>
<evidence type="ECO:0000313" key="4">
    <source>
        <dbReference type="Proteomes" id="UP000279911"/>
    </source>
</evidence>
<protein>
    <submittedName>
        <fullName evidence="3">Uncharacterized protein</fullName>
    </submittedName>
</protein>
<dbReference type="InterPro" id="IPR032710">
    <property type="entry name" value="NTF2-like_dom_sf"/>
</dbReference>
<proteinExistence type="predicted"/>
<feature type="coiled-coil region" evidence="1">
    <location>
        <begin position="26"/>
        <end position="60"/>
    </location>
</feature>
<dbReference type="EMBL" id="RSFW01000007">
    <property type="protein sequence ID" value="RSD28444.1"/>
    <property type="molecule type" value="Genomic_DNA"/>
</dbReference>
<dbReference type="OrthoDB" id="2878735at2"/>
<dbReference type="Proteomes" id="UP000279911">
    <property type="component" value="Unassembled WGS sequence"/>
</dbReference>
<feature type="signal peptide" evidence="2">
    <location>
        <begin position="1"/>
        <end position="23"/>
    </location>
</feature>
<organism evidence="3 4">
    <name type="scientific">Mesobacillus subterraneus</name>
    <dbReference type="NCBI Taxonomy" id="285983"/>
    <lineage>
        <taxon>Bacteria</taxon>
        <taxon>Bacillati</taxon>
        <taxon>Bacillota</taxon>
        <taxon>Bacilli</taxon>
        <taxon>Bacillales</taxon>
        <taxon>Bacillaceae</taxon>
        <taxon>Mesobacillus</taxon>
    </lineage>
</organism>
<evidence type="ECO:0000313" key="3">
    <source>
        <dbReference type="EMBL" id="RSD28444.1"/>
    </source>
</evidence>
<name>A0A3R9FHZ0_9BACI</name>